<name>A0A3A1Z200_9BURK</name>
<gene>
    <name evidence="2" type="ORF">CJP73_03065</name>
</gene>
<dbReference type="InterPro" id="IPR000073">
    <property type="entry name" value="AB_hydrolase_1"/>
</dbReference>
<reference evidence="2 3" key="1">
    <citation type="submission" date="2017-08" db="EMBL/GenBank/DDBJ databases">
        <title>Pusillimonas indicus sp. nov., a member of the family Alcaligenaceae isolated from surface seawater.</title>
        <authorList>
            <person name="Li J."/>
        </authorList>
    </citation>
    <scope>NUCLEOTIDE SEQUENCE [LARGE SCALE GENOMIC DNA]</scope>
    <source>
        <strain evidence="2 3">L52-1-41</strain>
    </source>
</reference>
<organism evidence="2 3">
    <name type="scientific">Neopusillimonas maritima</name>
    <dbReference type="NCBI Taxonomy" id="2026239"/>
    <lineage>
        <taxon>Bacteria</taxon>
        <taxon>Pseudomonadati</taxon>
        <taxon>Pseudomonadota</taxon>
        <taxon>Betaproteobacteria</taxon>
        <taxon>Burkholderiales</taxon>
        <taxon>Alcaligenaceae</taxon>
        <taxon>Neopusillimonas</taxon>
    </lineage>
</organism>
<dbReference type="Pfam" id="PF00561">
    <property type="entry name" value="Abhydrolase_1"/>
    <property type="match status" value="1"/>
</dbReference>
<evidence type="ECO:0000313" key="2">
    <source>
        <dbReference type="EMBL" id="RIY42427.1"/>
    </source>
</evidence>
<dbReference type="PANTHER" id="PTHR43433:SF5">
    <property type="entry name" value="AB HYDROLASE-1 DOMAIN-CONTAINING PROTEIN"/>
    <property type="match status" value="1"/>
</dbReference>
<dbReference type="SUPFAM" id="SSF53474">
    <property type="entry name" value="alpha/beta-Hydrolases"/>
    <property type="match status" value="1"/>
</dbReference>
<dbReference type="AlphaFoldDB" id="A0A3A1Z200"/>
<sequence length="268" mass="30095">MAWASIEQGVNLYYEDYGSGEPIVFIHGGGTSHEMWEQQVYALTDEFRTVVYDQRAHGQSDKPGHGYTFERLADDLEAVVQQCKISRFHLVCHGIGVYVGLTMALKHPDRVRGLVLAAGGARFLETSGERGGFSPEKWKAYAQGMARNKVEATAQLVNDGFFYRDPGAATRQAVIDTMLQWPIYAMKMLGQALQNTDLGSRVSGLRAPILILHGRHDKKQPFEDAQRLVERLPNSRLVAFEESAHNPQLEELEKFNQLVTDFVHETSD</sequence>
<dbReference type="EMBL" id="NQYH01000001">
    <property type="protein sequence ID" value="RIY42427.1"/>
    <property type="molecule type" value="Genomic_DNA"/>
</dbReference>
<dbReference type="PANTHER" id="PTHR43433">
    <property type="entry name" value="HYDROLASE, ALPHA/BETA FOLD FAMILY PROTEIN"/>
    <property type="match status" value="1"/>
</dbReference>
<dbReference type="InterPro" id="IPR029058">
    <property type="entry name" value="AB_hydrolase_fold"/>
</dbReference>
<dbReference type="Gene3D" id="3.40.50.1820">
    <property type="entry name" value="alpha/beta hydrolase"/>
    <property type="match status" value="1"/>
</dbReference>
<evidence type="ECO:0000259" key="1">
    <source>
        <dbReference type="Pfam" id="PF00561"/>
    </source>
</evidence>
<dbReference type="OrthoDB" id="3663240at2"/>
<protein>
    <recommendedName>
        <fullName evidence="1">AB hydrolase-1 domain-containing protein</fullName>
    </recommendedName>
</protein>
<proteinExistence type="predicted"/>
<dbReference type="Proteomes" id="UP000266206">
    <property type="component" value="Unassembled WGS sequence"/>
</dbReference>
<dbReference type="RefSeq" id="WP_114420349.1">
    <property type="nucleotide sequence ID" value="NZ_NQYH01000001.1"/>
</dbReference>
<evidence type="ECO:0000313" key="3">
    <source>
        <dbReference type="Proteomes" id="UP000266206"/>
    </source>
</evidence>
<comment type="caution">
    <text evidence="2">The sequence shown here is derived from an EMBL/GenBank/DDBJ whole genome shotgun (WGS) entry which is preliminary data.</text>
</comment>
<dbReference type="InterPro" id="IPR050471">
    <property type="entry name" value="AB_hydrolase"/>
</dbReference>
<dbReference type="PRINTS" id="PR00111">
    <property type="entry name" value="ABHYDROLASE"/>
</dbReference>
<feature type="domain" description="AB hydrolase-1" evidence="1">
    <location>
        <begin position="22"/>
        <end position="251"/>
    </location>
</feature>
<accession>A0A3A1Z200</accession>